<keyword evidence="15" id="KW-1185">Reference proteome</keyword>
<evidence type="ECO:0000256" key="6">
    <source>
        <dbReference type="ARBA" id="ARBA00022776"/>
    </source>
</evidence>
<feature type="coiled-coil region" evidence="10">
    <location>
        <begin position="228"/>
        <end position="262"/>
    </location>
</feature>
<keyword evidence="3" id="KW-0963">Cytoplasm</keyword>
<dbReference type="InterPro" id="IPR004953">
    <property type="entry name" value="EB1_C"/>
</dbReference>
<evidence type="ECO:0000256" key="1">
    <source>
        <dbReference type="ARBA" id="ARBA00004245"/>
    </source>
</evidence>
<dbReference type="PROSITE" id="PS50021">
    <property type="entry name" value="CH"/>
    <property type="match status" value="1"/>
</dbReference>
<reference evidence="14 15" key="2">
    <citation type="submission" date="2018-11" db="EMBL/GenBank/DDBJ databases">
        <authorList>
            <consortium name="Pathogen Informatics"/>
        </authorList>
    </citation>
    <scope>NUCLEOTIDE SEQUENCE [LARGE SCALE GENOMIC DNA]</scope>
</reference>
<reference evidence="16" key="1">
    <citation type="submission" date="2017-02" db="UniProtKB">
        <authorList>
            <consortium name="WormBaseParasite"/>
        </authorList>
    </citation>
    <scope>IDENTIFICATION</scope>
</reference>
<dbReference type="InterPro" id="IPR027328">
    <property type="entry name" value="MAPRE"/>
</dbReference>
<sequence length="319" mass="35651">MSVVNVYATSATTENLSRHEMLMWVNDCLQSNFGKIEDMHTGAAYCQFTDFLFPGSIQLRRVKWNSNLELDWLSNWKLLQTSWKTLGVDKIVPVERLIKGKFQDNFEFLQWFKKFFDANFDGHEYNPLDARGGEPLPSDAKAGPQSRMPARVKQPVRSTSNASVGREPRSRAQPPASSRTTPARSTQASVPPASTGSNVSARTHNTASSQPPAASATVTTAPTAPLHSAADLQEISNLKHDLEDAKQQLIDSDNVIVSLEKERDFYFSKLRRIELLCQDNEQIGTVEVPRVCNILYETEEGFAPPDENDVENGEGEEIY</sequence>
<keyword evidence="7" id="KW-0206">Cytoskeleton</keyword>
<dbReference type="InterPro" id="IPR001715">
    <property type="entry name" value="CH_dom"/>
</dbReference>
<dbReference type="AlphaFoldDB" id="A0A0M3JZ34"/>
<feature type="domain" description="Calponin-homology (CH)" evidence="12">
    <location>
        <begin position="15"/>
        <end position="117"/>
    </location>
</feature>
<comment type="subcellular location">
    <subcellularLocation>
        <location evidence="1">Cytoplasm</location>
        <location evidence="1">Cytoskeleton</location>
    </subcellularLocation>
</comment>
<protein>
    <submittedName>
        <fullName evidence="16">Calponin-homology (CH) domain-containing protein</fullName>
    </submittedName>
</protein>
<dbReference type="Pfam" id="PF00307">
    <property type="entry name" value="CH"/>
    <property type="match status" value="1"/>
</dbReference>
<evidence type="ECO:0000256" key="5">
    <source>
        <dbReference type="ARBA" id="ARBA00022701"/>
    </source>
</evidence>
<dbReference type="OrthoDB" id="2119228at2759"/>
<gene>
    <name evidence="14" type="ORF">ASIM_LOCUS13165</name>
</gene>
<accession>A0A0M3JZ34</accession>
<dbReference type="PROSITE" id="PS51230">
    <property type="entry name" value="EB1_C"/>
    <property type="match status" value="1"/>
</dbReference>
<evidence type="ECO:0000256" key="2">
    <source>
        <dbReference type="ARBA" id="ARBA00010729"/>
    </source>
</evidence>
<keyword evidence="5 9" id="KW-0493">Microtubule</keyword>
<evidence type="ECO:0000256" key="10">
    <source>
        <dbReference type="SAM" id="Coils"/>
    </source>
</evidence>
<dbReference type="GO" id="GO:0005874">
    <property type="term" value="C:microtubule"/>
    <property type="evidence" value="ECO:0007669"/>
    <property type="project" value="UniProtKB-KW"/>
</dbReference>
<keyword evidence="10" id="KW-0175">Coiled coil</keyword>
<proteinExistence type="inferred from homology"/>
<dbReference type="EMBL" id="UYRR01031328">
    <property type="protein sequence ID" value="VDK49080.1"/>
    <property type="molecule type" value="Genomic_DNA"/>
</dbReference>
<comment type="similarity">
    <text evidence="2">Belongs to the MAPRE family.</text>
</comment>
<dbReference type="WBParaSite" id="ASIM_0001373701-mRNA-1">
    <property type="protein sequence ID" value="ASIM_0001373701-mRNA-1"/>
    <property type="gene ID" value="ASIM_0001373701"/>
</dbReference>
<name>A0A0M3JZ34_ANISI</name>
<dbReference type="GO" id="GO:0008017">
    <property type="term" value="F:microtubule binding"/>
    <property type="evidence" value="ECO:0007669"/>
    <property type="project" value="InterPro"/>
</dbReference>
<dbReference type="SUPFAM" id="SSF47576">
    <property type="entry name" value="Calponin-homology domain, CH-domain"/>
    <property type="match status" value="1"/>
</dbReference>
<evidence type="ECO:0000256" key="11">
    <source>
        <dbReference type="SAM" id="MobiDB-lite"/>
    </source>
</evidence>
<keyword evidence="6" id="KW-0498">Mitosis</keyword>
<organism evidence="16">
    <name type="scientific">Anisakis simplex</name>
    <name type="common">Herring worm</name>
    <dbReference type="NCBI Taxonomy" id="6269"/>
    <lineage>
        <taxon>Eukaryota</taxon>
        <taxon>Metazoa</taxon>
        <taxon>Ecdysozoa</taxon>
        <taxon>Nematoda</taxon>
        <taxon>Chromadorea</taxon>
        <taxon>Rhabditida</taxon>
        <taxon>Spirurina</taxon>
        <taxon>Ascaridomorpha</taxon>
        <taxon>Ascaridoidea</taxon>
        <taxon>Anisakidae</taxon>
        <taxon>Anisakis</taxon>
        <taxon>Anisakis simplex complex</taxon>
    </lineage>
</organism>
<dbReference type="InterPro" id="IPR036133">
    <property type="entry name" value="EB1_C_sf"/>
</dbReference>
<evidence type="ECO:0000313" key="15">
    <source>
        <dbReference type="Proteomes" id="UP000267096"/>
    </source>
</evidence>
<dbReference type="Gene3D" id="1.20.5.1430">
    <property type="match status" value="1"/>
</dbReference>
<evidence type="ECO:0000256" key="7">
    <source>
        <dbReference type="ARBA" id="ARBA00023212"/>
    </source>
</evidence>
<dbReference type="FunFam" id="1.20.5.1430:FF:000001">
    <property type="entry name" value="microtubule-associated protein RP/EB family member 1"/>
    <property type="match status" value="1"/>
</dbReference>
<dbReference type="Pfam" id="PF03271">
    <property type="entry name" value="EB1"/>
    <property type="match status" value="1"/>
</dbReference>
<dbReference type="InterPro" id="IPR036872">
    <property type="entry name" value="CH_dom_sf"/>
</dbReference>
<evidence type="ECO:0000259" key="12">
    <source>
        <dbReference type="PROSITE" id="PS50021"/>
    </source>
</evidence>
<dbReference type="GO" id="GO:0051301">
    <property type="term" value="P:cell division"/>
    <property type="evidence" value="ECO:0007669"/>
    <property type="project" value="UniProtKB-KW"/>
</dbReference>
<feature type="region of interest" description="Disordered" evidence="11">
    <location>
        <begin position="128"/>
        <end position="219"/>
    </location>
</feature>
<dbReference type="Proteomes" id="UP000267096">
    <property type="component" value="Unassembled WGS sequence"/>
</dbReference>
<evidence type="ECO:0000256" key="3">
    <source>
        <dbReference type="ARBA" id="ARBA00022490"/>
    </source>
</evidence>
<dbReference type="FunFam" id="1.10.418.10:FF:000072">
    <property type="entry name" value="microtubule-associated protein RP/EB family member 2 isoform X2"/>
    <property type="match status" value="1"/>
</dbReference>
<keyword evidence="8" id="KW-0131">Cell cycle</keyword>
<feature type="region of interest" description="Disordered" evidence="11">
    <location>
        <begin position="300"/>
        <end position="319"/>
    </location>
</feature>
<feature type="compositionally biased region" description="Acidic residues" evidence="11">
    <location>
        <begin position="306"/>
        <end position="319"/>
    </location>
</feature>
<dbReference type="SUPFAM" id="SSF140612">
    <property type="entry name" value="EB1 dimerisation domain-like"/>
    <property type="match status" value="1"/>
</dbReference>
<evidence type="ECO:0000313" key="16">
    <source>
        <dbReference type="WBParaSite" id="ASIM_0001373701-mRNA-1"/>
    </source>
</evidence>
<dbReference type="Gene3D" id="1.10.418.10">
    <property type="entry name" value="Calponin-like domain"/>
    <property type="match status" value="1"/>
</dbReference>
<evidence type="ECO:0000313" key="14">
    <source>
        <dbReference type="EMBL" id="VDK49080.1"/>
    </source>
</evidence>
<dbReference type="PANTHER" id="PTHR10623">
    <property type="entry name" value="MICROTUBULE-ASSOCIATED PROTEIN RP/EB FAMILY MEMBER"/>
    <property type="match status" value="1"/>
</dbReference>
<feature type="domain" description="EB1 C-terminal" evidence="13">
    <location>
        <begin position="234"/>
        <end position="304"/>
    </location>
</feature>
<evidence type="ECO:0000259" key="13">
    <source>
        <dbReference type="PROSITE" id="PS51230"/>
    </source>
</evidence>
<feature type="compositionally biased region" description="Low complexity" evidence="11">
    <location>
        <begin position="206"/>
        <end position="219"/>
    </location>
</feature>
<evidence type="ECO:0000256" key="8">
    <source>
        <dbReference type="ARBA" id="ARBA00023306"/>
    </source>
</evidence>
<evidence type="ECO:0000256" key="4">
    <source>
        <dbReference type="ARBA" id="ARBA00022618"/>
    </source>
</evidence>
<keyword evidence="4" id="KW-0132">Cell division</keyword>
<feature type="compositionally biased region" description="Polar residues" evidence="11">
    <location>
        <begin position="175"/>
        <end position="205"/>
    </location>
</feature>
<evidence type="ECO:0000256" key="9">
    <source>
        <dbReference type="PROSITE-ProRule" id="PRU00576"/>
    </source>
</evidence>